<name>A0ABD1QBK9_9LAMI</name>
<comment type="similarity">
    <text evidence="2">Belongs to the fatty acid desaturase CarF family.</text>
</comment>
<feature type="transmembrane region" description="Helical" evidence="6">
    <location>
        <begin position="112"/>
        <end position="144"/>
    </location>
</feature>
<keyword evidence="5 6" id="KW-0472">Membrane</keyword>
<dbReference type="GO" id="GO:0016020">
    <property type="term" value="C:membrane"/>
    <property type="evidence" value="ECO:0007669"/>
    <property type="project" value="UniProtKB-SubCell"/>
</dbReference>
<evidence type="ECO:0000256" key="2">
    <source>
        <dbReference type="ARBA" id="ARBA00007620"/>
    </source>
</evidence>
<organism evidence="8 9">
    <name type="scientific">Forsythia ovata</name>
    <dbReference type="NCBI Taxonomy" id="205694"/>
    <lineage>
        <taxon>Eukaryota</taxon>
        <taxon>Viridiplantae</taxon>
        <taxon>Streptophyta</taxon>
        <taxon>Embryophyta</taxon>
        <taxon>Tracheophyta</taxon>
        <taxon>Spermatophyta</taxon>
        <taxon>Magnoliopsida</taxon>
        <taxon>eudicotyledons</taxon>
        <taxon>Gunneridae</taxon>
        <taxon>Pentapetalae</taxon>
        <taxon>asterids</taxon>
        <taxon>lamiids</taxon>
        <taxon>Lamiales</taxon>
        <taxon>Oleaceae</taxon>
        <taxon>Forsythieae</taxon>
        <taxon>Forsythia</taxon>
    </lineage>
</organism>
<evidence type="ECO:0000256" key="1">
    <source>
        <dbReference type="ARBA" id="ARBA00004141"/>
    </source>
</evidence>
<feature type="domain" description="Lipid desaturase" evidence="7">
    <location>
        <begin position="55"/>
        <end position="223"/>
    </location>
</feature>
<dbReference type="InterPro" id="IPR052864">
    <property type="entry name" value="Chloroplast_FAD_CarF"/>
</dbReference>
<evidence type="ECO:0000259" key="7">
    <source>
        <dbReference type="Pfam" id="PF10520"/>
    </source>
</evidence>
<evidence type="ECO:0000256" key="6">
    <source>
        <dbReference type="SAM" id="Phobius"/>
    </source>
</evidence>
<keyword evidence="9" id="KW-1185">Reference proteome</keyword>
<comment type="subcellular location">
    <subcellularLocation>
        <location evidence="1">Membrane</location>
        <topology evidence="1">Multi-pass membrane protein</topology>
    </subcellularLocation>
</comment>
<feature type="transmembrane region" description="Helical" evidence="6">
    <location>
        <begin position="13"/>
        <end position="32"/>
    </location>
</feature>
<feature type="transmembrane region" description="Helical" evidence="6">
    <location>
        <begin position="44"/>
        <end position="68"/>
    </location>
</feature>
<gene>
    <name evidence="8" type="ORF">Fot_48739</name>
</gene>
<evidence type="ECO:0000256" key="3">
    <source>
        <dbReference type="ARBA" id="ARBA00022692"/>
    </source>
</evidence>
<dbReference type="PANTHER" id="PTHR48140:SF1">
    <property type="entry name" value="FATTY ACID DESATURASE 4, CHLOROPLASTIC-RELATED"/>
    <property type="match status" value="1"/>
</dbReference>
<dbReference type="EMBL" id="JBFOLJ010000015">
    <property type="protein sequence ID" value="KAL2473003.1"/>
    <property type="molecule type" value="Genomic_DNA"/>
</dbReference>
<dbReference type="AlphaFoldDB" id="A0ABD1QBK9"/>
<protein>
    <submittedName>
        <fullName evidence="8">Fatty acid desaturase 4</fullName>
    </submittedName>
</protein>
<reference evidence="9" key="1">
    <citation type="submission" date="2024-07" db="EMBL/GenBank/DDBJ databases">
        <title>Two chromosome-level genome assemblies of Korean endemic species Abeliophyllum distichum and Forsythia ovata (Oleaceae).</title>
        <authorList>
            <person name="Jang H."/>
        </authorList>
    </citation>
    <scope>NUCLEOTIDE SEQUENCE [LARGE SCALE GENOMIC DNA]</scope>
</reference>
<comment type="caution">
    <text evidence="8">The sequence shown here is derived from an EMBL/GenBank/DDBJ whole genome shotgun (WGS) entry which is preliminary data.</text>
</comment>
<keyword evidence="3 6" id="KW-0812">Transmembrane</keyword>
<accession>A0ABD1QBK9</accession>
<evidence type="ECO:0000256" key="4">
    <source>
        <dbReference type="ARBA" id="ARBA00022989"/>
    </source>
</evidence>
<sequence>MASPYNDPSLISTWSHCAWFASGCITVLISLAKSVTSAFNSRTWLELILSYMVGYVLADLFSGIYHWAIDNYGCAKTPIFGNQIRLFQLHHETPWAIARQQMAKSLHVTARVLTFMVLPIVLLCSDPVLLGFVGVFAGFILFTLQIHAWAHCAKDKLPPLVVALQDCRIIVKSSKHAAHHRPPYNSNYCIVSGMWDMFLDKSKFFVALEKIFFFMLGVPPRSWTEPNSESTQGTEFQK</sequence>
<dbReference type="Proteomes" id="UP001604277">
    <property type="component" value="Unassembled WGS sequence"/>
</dbReference>
<evidence type="ECO:0000313" key="9">
    <source>
        <dbReference type="Proteomes" id="UP001604277"/>
    </source>
</evidence>
<keyword evidence="4 6" id="KW-1133">Transmembrane helix</keyword>
<dbReference type="PANTHER" id="PTHR48140">
    <property type="entry name" value="FATTY ACID DESATURASE 4, CHLOROPLASTIC-RELATED"/>
    <property type="match status" value="1"/>
</dbReference>
<proteinExistence type="inferred from homology"/>
<dbReference type="Pfam" id="PF10520">
    <property type="entry name" value="Lipid_desat"/>
    <property type="match status" value="1"/>
</dbReference>
<dbReference type="InterPro" id="IPR019547">
    <property type="entry name" value="Lipid_desat"/>
</dbReference>
<evidence type="ECO:0000313" key="8">
    <source>
        <dbReference type="EMBL" id="KAL2473003.1"/>
    </source>
</evidence>
<evidence type="ECO:0000256" key="5">
    <source>
        <dbReference type="ARBA" id="ARBA00023136"/>
    </source>
</evidence>